<dbReference type="InterPro" id="IPR009057">
    <property type="entry name" value="Homeodomain-like_sf"/>
</dbReference>
<dbReference type="Gene3D" id="3.40.50.880">
    <property type="match status" value="1"/>
</dbReference>
<keyword evidence="2" id="KW-0238">DNA-binding</keyword>
<geneLocation type="plasmid" evidence="5">
    <name>II</name>
</geneLocation>
<dbReference type="AlphaFoldDB" id="A0A375IQG2"/>
<dbReference type="InterPro" id="IPR029062">
    <property type="entry name" value="Class_I_gatase-like"/>
</dbReference>
<dbReference type="InterPro" id="IPR052158">
    <property type="entry name" value="INH-QAR"/>
</dbReference>
<dbReference type="CDD" id="cd03137">
    <property type="entry name" value="GATase1_AraC_1"/>
    <property type="match status" value="1"/>
</dbReference>
<evidence type="ECO:0000256" key="1">
    <source>
        <dbReference type="ARBA" id="ARBA00023015"/>
    </source>
</evidence>
<evidence type="ECO:0000313" key="5">
    <source>
        <dbReference type="EMBL" id="SPK76896.1"/>
    </source>
</evidence>
<dbReference type="GO" id="GO:0003700">
    <property type="term" value="F:DNA-binding transcription factor activity"/>
    <property type="evidence" value="ECO:0007669"/>
    <property type="project" value="InterPro"/>
</dbReference>
<dbReference type="PANTHER" id="PTHR43130:SF3">
    <property type="entry name" value="HTH-TYPE TRANSCRIPTIONAL REGULATOR RV1931C"/>
    <property type="match status" value="1"/>
</dbReference>
<dbReference type="InterPro" id="IPR018060">
    <property type="entry name" value="HTH_AraC"/>
</dbReference>
<dbReference type="SUPFAM" id="SSF52317">
    <property type="entry name" value="Class I glutamine amidotransferase-like"/>
    <property type="match status" value="1"/>
</dbReference>
<reference evidence="5 6" key="1">
    <citation type="submission" date="2018-01" db="EMBL/GenBank/DDBJ databases">
        <authorList>
            <person name="Gaut B.S."/>
            <person name="Morton B.R."/>
            <person name="Clegg M.T."/>
            <person name="Duvall M.R."/>
        </authorList>
    </citation>
    <scope>NUCLEOTIDE SEQUENCE [LARGE SCALE GENOMIC DNA]</scope>
    <source>
        <strain evidence="5">Cupriavidus taiwanensis LMG 19425</strain>
        <plasmid evidence="6">Plasmid ii</plasmid>
    </source>
</reference>
<dbReference type="SUPFAM" id="SSF46689">
    <property type="entry name" value="Homeodomain-like"/>
    <property type="match status" value="2"/>
</dbReference>
<evidence type="ECO:0000256" key="2">
    <source>
        <dbReference type="ARBA" id="ARBA00023125"/>
    </source>
</evidence>
<name>A0A375IQG2_9BURK</name>
<dbReference type="GO" id="GO:0043565">
    <property type="term" value="F:sequence-specific DNA binding"/>
    <property type="evidence" value="ECO:0007669"/>
    <property type="project" value="InterPro"/>
</dbReference>
<dbReference type="PROSITE" id="PS00041">
    <property type="entry name" value="HTH_ARAC_FAMILY_1"/>
    <property type="match status" value="1"/>
</dbReference>
<dbReference type="PANTHER" id="PTHR43130">
    <property type="entry name" value="ARAC-FAMILY TRANSCRIPTIONAL REGULATOR"/>
    <property type="match status" value="1"/>
</dbReference>
<keyword evidence="3" id="KW-0804">Transcription</keyword>
<sequence length="352" mass="38803">MRRSTCAVEPRQRHASTWCGMRATVDIVIYPGFKAIEAVGAINVFDYANTRLQQLGCAPKYELRIVGPCAGVIRSDTLVSLDATKALNGLVPADVVVIVGARDILNVLAVSGDIVDWCRECAPRIKTMVGLCSGSFFLAEAGLLKGRRAATHWSVAELMRQRYPEILVDADAIFIRDAHVWTSAGVTAVFDLVLAMVEEDLGRDIALSVARDLVVYLKRPGGQSQFSGHLLSQMTVHPQVRDIQDYIHRSPKADLSVRVLAARFAMSERNFSRVFLKETGHTPSAYVEQTRLDSARRLLEDGKQPLKWIAMESGFGSEARLRQAFQRRLNVTPGAYRERFASTGVEDVAGVA</sequence>
<keyword evidence="1" id="KW-0805">Transcription regulation</keyword>
<dbReference type="Pfam" id="PF01965">
    <property type="entry name" value="DJ-1_PfpI"/>
    <property type="match status" value="1"/>
</dbReference>
<dbReference type="SMART" id="SM00342">
    <property type="entry name" value="HTH_ARAC"/>
    <property type="match status" value="1"/>
</dbReference>
<evidence type="ECO:0000259" key="4">
    <source>
        <dbReference type="PROSITE" id="PS01124"/>
    </source>
</evidence>
<organism evidence="5 6">
    <name type="scientific">Cupriavidus taiwanensis</name>
    <dbReference type="NCBI Taxonomy" id="164546"/>
    <lineage>
        <taxon>Bacteria</taxon>
        <taxon>Pseudomonadati</taxon>
        <taxon>Pseudomonadota</taxon>
        <taxon>Betaproteobacteria</taxon>
        <taxon>Burkholderiales</taxon>
        <taxon>Burkholderiaceae</taxon>
        <taxon>Cupriavidus</taxon>
    </lineage>
</organism>
<protein>
    <submittedName>
        <fullName evidence="5">Bacterial regulatory helix-turn-helix s, AraC family protein</fullName>
    </submittedName>
</protein>
<evidence type="ECO:0000313" key="6">
    <source>
        <dbReference type="Proteomes" id="UP000255505"/>
    </source>
</evidence>
<accession>A0A375IQG2</accession>
<dbReference type="InterPro" id="IPR018062">
    <property type="entry name" value="HTH_AraC-typ_CS"/>
</dbReference>
<keyword evidence="5" id="KW-0614">Plasmid</keyword>
<proteinExistence type="predicted"/>
<feature type="domain" description="HTH araC/xylS-type" evidence="4">
    <location>
        <begin position="241"/>
        <end position="339"/>
    </location>
</feature>
<dbReference type="InterPro" id="IPR002818">
    <property type="entry name" value="DJ-1/PfpI"/>
</dbReference>
<dbReference type="Proteomes" id="UP000255505">
    <property type="component" value="Plasmid II"/>
</dbReference>
<dbReference type="Pfam" id="PF12833">
    <property type="entry name" value="HTH_18"/>
    <property type="match status" value="1"/>
</dbReference>
<evidence type="ECO:0000256" key="3">
    <source>
        <dbReference type="ARBA" id="ARBA00023163"/>
    </source>
</evidence>
<dbReference type="EMBL" id="LT991977">
    <property type="protein sequence ID" value="SPK76896.1"/>
    <property type="molecule type" value="Genomic_DNA"/>
</dbReference>
<dbReference type="Gene3D" id="1.10.10.60">
    <property type="entry name" value="Homeodomain-like"/>
    <property type="match status" value="1"/>
</dbReference>
<dbReference type="PROSITE" id="PS01124">
    <property type="entry name" value="HTH_ARAC_FAMILY_2"/>
    <property type="match status" value="1"/>
</dbReference>
<gene>
    <name evidence="5" type="ORF">CT19425_MP80525</name>
</gene>